<dbReference type="Proteomes" id="UP001139474">
    <property type="component" value="Unassembled WGS sequence"/>
</dbReference>
<evidence type="ECO:0000313" key="1">
    <source>
        <dbReference type="EMBL" id="MCP1340011.1"/>
    </source>
</evidence>
<dbReference type="AlphaFoldDB" id="A0A9X2G2I2"/>
<protein>
    <submittedName>
        <fullName evidence="1">DUF2989 domain-containing protein</fullName>
    </submittedName>
</protein>
<proteinExistence type="predicted"/>
<gene>
    <name evidence="1" type="ORF">NJR55_10485</name>
</gene>
<dbReference type="InterPro" id="IPR021372">
    <property type="entry name" value="DUF2989"/>
</dbReference>
<dbReference type="EMBL" id="JAMZDE010000008">
    <property type="protein sequence ID" value="MCP1340011.1"/>
    <property type="molecule type" value="Genomic_DNA"/>
</dbReference>
<keyword evidence="2" id="KW-1185">Reference proteome</keyword>
<accession>A0A9X2G2I2</accession>
<sequence>MEGKPSVSEICESTPGICSDLNTDNWCNVERSELIYSRYERSLSDTSENQYFVMRDLEEYSKCIELAATLEMTKSKQKQSDRLEAFINSRKNIEKLADETADSEHPLWLYWHWANRSDQGALDKLLALEGTKKMETPELKLALATYYTKKDSEKTFELLYSALRLYRPDDKVNPEIPSTLVSMYLKEGNGPEAYVWSQVAWQFGQKNLDKNSMKSIVNASEDQYDDWDDRAETIVDKIEDGKFRGYYSSSS</sequence>
<dbReference type="RefSeq" id="WP_253619897.1">
    <property type="nucleotide sequence ID" value="NZ_JAMZDE010000008.1"/>
</dbReference>
<organism evidence="1 2">
    <name type="scientific">Idiomarina rhizosphaerae</name>
    <dbReference type="NCBI Taxonomy" id="2961572"/>
    <lineage>
        <taxon>Bacteria</taxon>
        <taxon>Pseudomonadati</taxon>
        <taxon>Pseudomonadota</taxon>
        <taxon>Gammaproteobacteria</taxon>
        <taxon>Alteromonadales</taxon>
        <taxon>Idiomarinaceae</taxon>
        <taxon>Idiomarina</taxon>
    </lineage>
</organism>
<comment type="caution">
    <text evidence="1">The sequence shown here is derived from an EMBL/GenBank/DDBJ whole genome shotgun (WGS) entry which is preliminary data.</text>
</comment>
<dbReference type="Pfam" id="PF11207">
    <property type="entry name" value="DUF2989"/>
    <property type="match status" value="1"/>
</dbReference>
<reference evidence="1" key="1">
    <citation type="submission" date="2022-06" db="EMBL/GenBank/DDBJ databases">
        <title>Idiomarina rhizosphaerae M1R2S28.</title>
        <authorList>
            <person name="Sun J.-Q."/>
            <person name="Li L.-F."/>
        </authorList>
    </citation>
    <scope>NUCLEOTIDE SEQUENCE</scope>
    <source>
        <strain evidence="1">M1R2S28</strain>
    </source>
</reference>
<evidence type="ECO:0000313" key="2">
    <source>
        <dbReference type="Proteomes" id="UP001139474"/>
    </source>
</evidence>
<name>A0A9X2G2I2_9GAMM</name>